<evidence type="ECO:0000313" key="3">
    <source>
        <dbReference type="Proteomes" id="UP000198841"/>
    </source>
</evidence>
<dbReference type="InterPro" id="IPR002686">
    <property type="entry name" value="Transposase_17"/>
</dbReference>
<dbReference type="Gene3D" id="3.30.70.1290">
    <property type="entry name" value="Transposase IS200-like"/>
    <property type="match status" value="1"/>
</dbReference>
<name>A0A1I3SQD9_9GAMM</name>
<comment type="caution">
    <text evidence="2">The sequence shown here is derived from an EMBL/GenBank/DDBJ whole genome shotgun (WGS) entry which is preliminary data.</text>
</comment>
<reference evidence="2 3" key="1">
    <citation type="submission" date="2016-10" db="EMBL/GenBank/DDBJ databases">
        <authorList>
            <person name="Varghese N."/>
            <person name="Submissions S."/>
        </authorList>
    </citation>
    <scope>NUCLEOTIDE SEQUENCE [LARGE SCALE GENOMIC DNA]</scope>
    <source>
        <strain evidence="2 3">YR512</strain>
    </source>
</reference>
<dbReference type="SMART" id="SM01321">
    <property type="entry name" value="Y1_Tnp"/>
    <property type="match status" value="1"/>
</dbReference>
<sequence>MKNRKYPRLKHHNYRANGAYFITLVCYRRAPLFGQFIAAEFCLTSIGDYVIKTWRALPQRDTSIILDAFVLMPNHLHGIIWLNESAQRTLLNIVNWFKAEITRETGVKVWQRSFYDRVIRDERELLAFRKYIENNPKQWEWDRLYVNG</sequence>
<dbReference type="EMBL" id="FOSD01000002">
    <property type="protein sequence ID" value="SFJ60925.1"/>
    <property type="molecule type" value="Genomic_DNA"/>
</dbReference>
<evidence type="ECO:0000259" key="1">
    <source>
        <dbReference type="SMART" id="SM01321"/>
    </source>
</evidence>
<dbReference type="InterPro" id="IPR036515">
    <property type="entry name" value="Transposase_17_sf"/>
</dbReference>
<organism evidence="2 3">
    <name type="scientific">Candidatus Pantoea symbiotica</name>
    <dbReference type="NCBI Taxonomy" id="1884370"/>
    <lineage>
        <taxon>Bacteria</taxon>
        <taxon>Pseudomonadati</taxon>
        <taxon>Pseudomonadota</taxon>
        <taxon>Gammaproteobacteria</taxon>
        <taxon>Enterobacterales</taxon>
        <taxon>Erwiniaceae</taxon>
        <taxon>Pantoea</taxon>
    </lineage>
</organism>
<feature type="domain" description="Transposase IS200-like" evidence="1">
    <location>
        <begin position="15"/>
        <end position="135"/>
    </location>
</feature>
<dbReference type="PANTHER" id="PTHR36966">
    <property type="entry name" value="REP-ASSOCIATED TYROSINE TRANSPOSASE"/>
    <property type="match status" value="1"/>
</dbReference>
<keyword evidence="3" id="KW-1185">Reference proteome</keyword>
<proteinExistence type="predicted"/>
<evidence type="ECO:0000313" key="2">
    <source>
        <dbReference type="EMBL" id="SFJ60925.1"/>
    </source>
</evidence>
<protein>
    <submittedName>
        <fullName evidence="2">REP element-mobilizing transposase RayT</fullName>
    </submittedName>
</protein>
<dbReference type="RefSeq" id="WP_008105520.1">
    <property type="nucleotide sequence ID" value="NZ_FOSD01000002.1"/>
</dbReference>
<dbReference type="SUPFAM" id="SSF143422">
    <property type="entry name" value="Transposase IS200-like"/>
    <property type="match status" value="1"/>
</dbReference>
<accession>A0A1I3SQD9</accession>
<dbReference type="Proteomes" id="UP000198841">
    <property type="component" value="Unassembled WGS sequence"/>
</dbReference>
<gene>
    <name evidence="2" type="ORF">SAMN05518863_10266</name>
</gene>
<dbReference type="InterPro" id="IPR052715">
    <property type="entry name" value="RAYT_transposase"/>
</dbReference>
<dbReference type="PANTHER" id="PTHR36966:SF1">
    <property type="entry name" value="REP-ASSOCIATED TYROSINE TRANSPOSASE"/>
    <property type="match status" value="1"/>
</dbReference>